<reference evidence="1" key="1">
    <citation type="submission" date="2021-06" db="EMBL/GenBank/DDBJ databases">
        <authorList>
            <person name="Kallberg Y."/>
            <person name="Tangrot J."/>
            <person name="Rosling A."/>
        </authorList>
    </citation>
    <scope>NUCLEOTIDE SEQUENCE</scope>
    <source>
        <strain evidence="1">MA461A</strain>
    </source>
</reference>
<protein>
    <submittedName>
        <fullName evidence="1">18349_t:CDS:1</fullName>
    </submittedName>
</protein>
<name>A0ACA9KXP6_9GLOM</name>
<organism evidence="1 2">
    <name type="scientific">Racocetra persica</name>
    <dbReference type="NCBI Taxonomy" id="160502"/>
    <lineage>
        <taxon>Eukaryota</taxon>
        <taxon>Fungi</taxon>
        <taxon>Fungi incertae sedis</taxon>
        <taxon>Mucoromycota</taxon>
        <taxon>Glomeromycotina</taxon>
        <taxon>Glomeromycetes</taxon>
        <taxon>Diversisporales</taxon>
        <taxon>Gigasporaceae</taxon>
        <taxon>Racocetra</taxon>
    </lineage>
</organism>
<dbReference type="Proteomes" id="UP000789920">
    <property type="component" value="Unassembled WGS sequence"/>
</dbReference>
<feature type="non-terminal residue" evidence="1">
    <location>
        <position position="1"/>
    </location>
</feature>
<evidence type="ECO:0000313" key="2">
    <source>
        <dbReference type="Proteomes" id="UP000789920"/>
    </source>
</evidence>
<evidence type="ECO:0000313" key="1">
    <source>
        <dbReference type="EMBL" id="CAG8494842.1"/>
    </source>
</evidence>
<accession>A0ACA9KXP6</accession>
<keyword evidence="2" id="KW-1185">Reference proteome</keyword>
<proteinExistence type="predicted"/>
<gene>
    <name evidence="1" type="ORF">RPERSI_LOCUS1554</name>
</gene>
<dbReference type="EMBL" id="CAJVQC010001463">
    <property type="protein sequence ID" value="CAG8494842.1"/>
    <property type="molecule type" value="Genomic_DNA"/>
</dbReference>
<sequence length="87" mass="10126">IFMSNMDISINFSQWSSYEATRHPGCKNNAIVSTKYRARVHDNISINETSYMCEVLTRLFDTSMNGLPINCEAWDVWRQYVISINKV</sequence>
<comment type="caution">
    <text evidence="1">The sequence shown here is derived from an EMBL/GenBank/DDBJ whole genome shotgun (WGS) entry which is preliminary data.</text>
</comment>